<feature type="domain" description="Resolvase/invertase-type recombinase catalytic" evidence="3">
    <location>
        <begin position="1"/>
        <end position="113"/>
    </location>
</feature>
<sequence length="487" mass="55960">MEVCGYFGGTNESAKTDDRKEFQRMLTFVKKKKIANIIVYSTDRFSRAGESAIHTLAKIRRIGINLVAVTQPADTQTSTGRFYQNLNLLFSKYDNDQRRDKTITGMRHRLLNGYWMGTAPIGYKNTRDEKNIPIIVPSDKASLIRKAFEWKANEDLSNAEIAKRLEKYGLKIYRQRLTDVFRNVVYCGLISHSLLNDQVVEGKHKPIVSKALFLKVHGIQEAKNHKSKHNKANENLPLKVFTKCEACKSPLTGYLVKKKNIYYYKCKTVGCSCNKNANDLHDKFTDILNLYQIDEKLIAPLKTQLKYTFEYFNTSNEDNIARLKYSLKGIEENINKIEERFVIGEIDGGLYQKYAKKYKGEKEGIEQEIQKNSLDSSNLDIYIDNSLELLCNLHNIWRLGNYNEKQKFQKLMFPDGITYDRKKDVVRTTKANSVFELMRSLSISFNKNKSGQKNKNVNLSAPVIATGFEPVTVCLEGRCSIQLSYAT</sequence>
<dbReference type="GO" id="GO:0000150">
    <property type="term" value="F:DNA strand exchange activity"/>
    <property type="evidence" value="ECO:0007669"/>
    <property type="project" value="InterPro"/>
</dbReference>
<dbReference type="CDD" id="cd00338">
    <property type="entry name" value="Ser_Recombinase"/>
    <property type="match status" value="1"/>
</dbReference>
<dbReference type="eggNOG" id="COG1961">
    <property type="taxonomic scope" value="Bacteria"/>
</dbReference>
<dbReference type="Pfam" id="PF07508">
    <property type="entry name" value="Recombinase"/>
    <property type="match status" value="1"/>
</dbReference>
<evidence type="ECO:0000256" key="2">
    <source>
        <dbReference type="ARBA" id="ARBA00023172"/>
    </source>
</evidence>
<evidence type="ECO:0000259" key="4">
    <source>
        <dbReference type="PROSITE" id="PS51737"/>
    </source>
</evidence>
<dbReference type="Pfam" id="PF00239">
    <property type="entry name" value="Resolvase"/>
    <property type="match status" value="1"/>
</dbReference>
<dbReference type="PROSITE" id="PS51736">
    <property type="entry name" value="RECOMBINASES_3"/>
    <property type="match status" value="1"/>
</dbReference>
<name>A9EDW2_9FLAO</name>
<evidence type="ECO:0000313" key="5">
    <source>
        <dbReference type="EMBL" id="EDP94184.1"/>
    </source>
</evidence>
<keyword evidence="1" id="KW-0238">DNA-binding</keyword>
<dbReference type="PANTHER" id="PTHR30461:SF2">
    <property type="entry name" value="SERINE RECOMBINASE PINE-RELATED"/>
    <property type="match status" value="1"/>
</dbReference>
<dbReference type="Gene3D" id="3.40.50.1390">
    <property type="entry name" value="Resolvase, N-terminal catalytic domain"/>
    <property type="match status" value="1"/>
</dbReference>
<dbReference type="InterPro" id="IPR050639">
    <property type="entry name" value="SSR_resolvase"/>
</dbReference>
<dbReference type="AntiFam" id="ANF00014">
    <property type="entry name" value="tRNA translation"/>
</dbReference>
<keyword evidence="6" id="KW-1185">Reference proteome</keyword>
<feature type="domain" description="Recombinase" evidence="4">
    <location>
        <begin position="120"/>
        <end position="226"/>
    </location>
</feature>
<evidence type="ECO:0000313" key="6">
    <source>
        <dbReference type="Proteomes" id="UP000002945"/>
    </source>
</evidence>
<dbReference type="STRING" id="391587.KAOT1_02276"/>
<dbReference type="GO" id="GO:0003677">
    <property type="term" value="F:DNA binding"/>
    <property type="evidence" value="ECO:0007669"/>
    <property type="project" value="UniProtKB-KW"/>
</dbReference>
<dbReference type="EMBL" id="ABIB01000025">
    <property type="protein sequence ID" value="EDP94184.1"/>
    <property type="molecule type" value="Genomic_DNA"/>
</dbReference>
<dbReference type="Gene3D" id="3.90.1750.20">
    <property type="entry name" value="Putative Large Serine Recombinase, Chain B, Domain 2"/>
    <property type="match status" value="1"/>
</dbReference>
<dbReference type="HOGENOM" id="CLU_010686_17_0_10"/>
<dbReference type="InterPro" id="IPR036162">
    <property type="entry name" value="Resolvase-like_N_sf"/>
</dbReference>
<comment type="caution">
    <text evidence="5">The sequence shown here is derived from an EMBL/GenBank/DDBJ whole genome shotgun (WGS) entry which is preliminary data.</text>
</comment>
<keyword evidence="2" id="KW-0233">DNA recombination</keyword>
<dbReference type="InterPro" id="IPR011109">
    <property type="entry name" value="DNA_bind_recombinase_dom"/>
</dbReference>
<protein>
    <submittedName>
        <fullName evidence="5">Putative bacteriophage resolvase/recombinase</fullName>
    </submittedName>
</protein>
<evidence type="ECO:0000256" key="1">
    <source>
        <dbReference type="ARBA" id="ARBA00023125"/>
    </source>
</evidence>
<proteinExistence type="predicted"/>
<dbReference type="SMART" id="SM00857">
    <property type="entry name" value="Resolvase"/>
    <property type="match status" value="1"/>
</dbReference>
<dbReference type="InterPro" id="IPR038109">
    <property type="entry name" value="DNA_bind_recomb_sf"/>
</dbReference>
<reference evidence="5 6" key="1">
    <citation type="journal article" date="2011" name="J. Bacteriol.">
        <title>Genome sequence of the algicidal bacterium Kordia algicida OT-1.</title>
        <authorList>
            <person name="Lee H.S."/>
            <person name="Kang S.G."/>
            <person name="Kwon K.K."/>
            <person name="Lee J.H."/>
            <person name="Kim S.J."/>
        </authorList>
    </citation>
    <scope>NUCLEOTIDE SEQUENCE [LARGE SCALE GENOMIC DNA]</scope>
    <source>
        <strain evidence="5 6">OT-1</strain>
    </source>
</reference>
<organism evidence="5 6">
    <name type="scientific">Kordia algicida OT-1</name>
    <dbReference type="NCBI Taxonomy" id="391587"/>
    <lineage>
        <taxon>Bacteria</taxon>
        <taxon>Pseudomonadati</taxon>
        <taxon>Bacteroidota</taxon>
        <taxon>Flavobacteriia</taxon>
        <taxon>Flavobacteriales</taxon>
        <taxon>Flavobacteriaceae</taxon>
        <taxon>Kordia</taxon>
    </lineage>
</organism>
<dbReference type="AlphaFoldDB" id="A9EDW2"/>
<accession>A9EDW2</accession>
<gene>
    <name evidence="5" type="ORF">KAOT1_02276</name>
</gene>
<dbReference type="SUPFAM" id="SSF53041">
    <property type="entry name" value="Resolvase-like"/>
    <property type="match status" value="1"/>
</dbReference>
<dbReference type="Proteomes" id="UP000002945">
    <property type="component" value="Unassembled WGS sequence"/>
</dbReference>
<dbReference type="PROSITE" id="PS51737">
    <property type="entry name" value="RECOMBINASE_DNA_BIND"/>
    <property type="match status" value="1"/>
</dbReference>
<evidence type="ECO:0000259" key="3">
    <source>
        <dbReference type="PROSITE" id="PS51736"/>
    </source>
</evidence>
<dbReference type="InterPro" id="IPR006119">
    <property type="entry name" value="Resolv_N"/>
</dbReference>
<dbReference type="PANTHER" id="PTHR30461">
    <property type="entry name" value="DNA-INVERTASE FROM LAMBDOID PROPHAGE"/>
    <property type="match status" value="1"/>
</dbReference>